<feature type="binding site" evidence="10">
    <location>
        <position position="216"/>
    </location>
    <ligand>
        <name>ATP</name>
        <dbReference type="ChEBI" id="CHEBI:30616"/>
    </ligand>
</feature>
<feature type="binding site" evidence="10">
    <location>
        <position position="126"/>
    </location>
    <ligand>
        <name>substrate</name>
    </ligand>
</feature>
<dbReference type="PIRSF" id="PIRSF000724">
    <property type="entry name" value="Pgk"/>
    <property type="match status" value="1"/>
</dbReference>
<keyword evidence="9 10" id="KW-0324">Glycolysis</keyword>
<reference evidence="12 13" key="1">
    <citation type="journal article" date="2015" name="Emerg. Microbes Infect.">
        <title>Characterization of 17 strains belonging to the Mycobacterium simiae complex and description of Mycobacterium paraense sp. nov.</title>
        <authorList>
            <person name="Fusco da Costa A.R."/>
            <person name="Fedrizzi T."/>
            <person name="Lopes M.L."/>
            <person name="Pecorari M."/>
            <person name="Oliveira da Costa W.L."/>
            <person name="Giacobazzi E."/>
            <person name="da Costa Bahia J.R."/>
            <person name="De Sanctis V."/>
            <person name="Batista Lima K.V."/>
            <person name="Bertorelli R."/>
            <person name="Grottola A."/>
            <person name="Fabio A."/>
            <person name="Mariottini A."/>
            <person name="Ferretti P."/>
            <person name="Di Leva F."/>
            <person name="Fregni Serpini G."/>
            <person name="Tagliazucchi S."/>
            <person name="Rumpianesi F."/>
            <person name="Jousson O."/>
            <person name="Segata N."/>
            <person name="Tortoli E."/>
        </authorList>
    </citation>
    <scope>NUCLEOTIDE SEQUENCE [LARGE SCALE GENOMIC DNA]</scope>
    <source>
        <strain evidence="12 13">FI-07156</strain>
    </source>
</reference>
<comment type="subcellular location">
    <subcellularLocation>
        <location evidence="10">Cytoplasm</location>
    </subcellularLocation>
</comment>
<keyword evidence="8 10" id="KW-0067">ATP-binding</keyword>
<gene>
    <name evidence="10 12" type="primary">pgk</name>
    <name evidence="12" type="ORF">AWB91_07265</name>
</gene>
<feature type="binding site" evidence="10">
    <location>
        <begin position="63"/>
        <end position="66"/>
    </location>
    <ligand>
        <name>substrate</name>
    </ligand>
</feature>
<evidence type="ECO:0000256" key="2">
    <source>
        <dbReference type="ARBA" id="ARBA00004838"/>
    </source>
</evidence>
<evidence type="ECO:0000256" key="9">
    <source>
        <dbReference type="ARBA" id="ARBA00023152"/>
    </source>
</evidence>
<dbReference type="Gene3D" id="3.40.50.1260">
    <property type="entry name" value="Phosphoglycerate kinase, N-terminal domain"/>
    <property type="match status" value="2"/>
</dbReference>
<dbReference type="GO" id="GO:0016301">
    <property type="term" value="F:kinase activity"/>
    <property type="evidence" value="ECO:0007669"/>
    <property type="project" value="UniProtKB-KW"/>
</dbReference>
<evidence type="ECO:0000256" key="6">
    <source>
        <dbReference type="ARBA" id="ARBA00022741"/>
    </source>
</evidence>
<dbReference type="Pfam" id="PF00162">
    <property type="entry name" value="PGK"/>
    <property type="match status" value="1"/>
</dbReference>
<dbReference type="Proteomes" id="UP000193801">
    <property type="component" value="Unassembled WGS sequence"/>
</dbReference>
<feature type="binding site" evidence="10">
    <location>
        <begin position="24"/>
        <end position="26"/>
    </location>
    <ligand>
        <name>substrate</name>
    </ligand>
</feature>
<feature type="binding site" evidence="10">
    <location>
        <position position="40"/>
    </location>
    <ligand>
        <name>substrate</name>
    </ligand>
</feature>
<comment type="similarity">
    <text evidence="10 11">Belongs to the phosphoglycerate kinase family.</text>
</comment>
<comment type="pathway">
    <text evidence="2 10">Carbohydrate degradation; glycolysis; pyruvate from D-glyceraldehyde 3-phosphate: step 2/5.</text>
</comment>
<dbReference type="InterPro" id="IPR001576">
    <property type="entry name" value="Phosphoglycerate_kinase"/>
</dbReference>
<name>A0ABX3VTL6_9MYCO</name>
<organism evidence="12 13">
    <name type="scientific">Mycobacterium paraense</name>
    <dbReference type="NCBI Taxonomy" id="767916"/>
    <lineage>
        <taxon>Bacteria</taxon>
        <taxon>Bacillati</taxon>
        <taxon>Actinomycetota</taxon>
        <taxon>Actinomycetes</taxon>
        <taxon>Mycobacteriales</taxon>
        <taxon>Mycobacteriaceae</taxon>
        <taxon>Mycobacterium</taxon>
        <taxon>Mycobacterium simiae complex</taxon>
    </lineage>
</organism>
<dbReference type="InterPro" id="IPR036043">
    <property type="entry name" value="Phosphoglycerate_kinase_sf"/>
</dbReference>
<protein>
    <recommendedName>
        <fullName evidence="4 10">Phosphoglycerate kinase</fullName>
        <ecNumber evidence="3 10">2.7.2.3</ecNumber>
    </recommendedName>
</protein>
<dbReference type="PANTHER" id="PTHR11406">
    <property type="entry name" value="PHOSPHOGLYCERATE KINASE"/>
    <property type="match status" value="1"/>
</dbReference>
<feature type="binding site" evidence="10">
    <location>
        <begin position="364"/>
        <end position="367"/>
    </location>
    <ligand>
        <name>ATP</name>
        <dbReference type="ChEBI" id="CHEBI:30616"/>
    </ligand>
</feature>
<evidence type="ECO:0000313" key="12">
    <source>
        <dbReference type="EMBL" id="ORW33558.1"/>
    </source>
</evidence>
<dbReference type="PANTHER" id="PTHR11406:SF23">
    <property type="entry name" value="PHOSPHOGLYCERATE KINASE 1, CHLOROPLASTIC-RELATED"/>
    <property type="match status" value="1"/>
</dbReference>
<keyword evidence="7 10" id="KW-0418">Kinase</keyword>
<evidence type="ECO:0000256" key="4">
    <source>
        <dbReference type="ARBA" id="ARBA00016471"/>
    </source>
</evidence>
<keyword evidence="13" id="KW-1185">Reference proteome</keyword>
<dbReference type="HAMAP" id="MF_00145">
    <property type="entry name" value="Phosphoglyc_kinase"/>
    <property type="match status" value="1"/>
</dbReference>
<dbReference type="PRINTS" id="PR00477">
    <property type="entry name" value="PHGLYCKINASE"/>
</dbReference>
<feature type="binding site" evidence="10">
    <location>
        <position position="335"/>
    </location>
    <ligand>
        <name>ATP</name>
        <dbReference type="ChEBI" id="CHEBI:30616"/>
    </ligand>
</feature>
<evidence type="ECO:0000313" key="13">
    <source>
        <dbReference type="Proteomes" id="UP000193801"/>
    </source>
</evidence>
<evidence type="ECO:0000256" key="7">
    <source>
        <dbReference type="ARBA" id="ARBA00022777"/>
    </source>
</evidence>
<dbReference type="PROSITE" id="PS00111">
    <property type="entry name" value="PGLYCERATE_KINASE"/>
    <property type="match status" value="1"/>
</dbReference>
<proteinExistence type="inferred from homology"/>
<keyword evidence="5 10" id="KW-0808">Transferase</keyword>
<comment type="caution">
    <text evidence="12">The sequence shown here is derived from an EMBL/GenBank/DDBJ whole genome shotgun (WGS) entry which is preliminary data.</text>
</comment>
<evidence type="ECO:0000256" key="1">
    <source>
        <dbReference type="ARBA" id="ARBA00000642"/>
    </source>
</evidence>
<comment type="subunit">
    <text evidence="10">Monomer.</text>
</comment>
<evidence type="ECO:0000256" key="11">
    <source>
        <dbReference type="RuleBase" id="RU000532"/>
    </source>
</evidence>
<dbReference type="InterPro" id="IPR015911">
    <property type="entry name" value="Phosphoglycerate_kinase_CS"/>
</dbReference>
<dbReference type="RefSeq" id="WP_085093997.1">
    <property type="nucleotide sequence ID" value="NZ_LQPK01000003.1"/>
</dbReference>
<evidence type="ECO:0000256" key="8">
    <source>
        <dbReference type="ARBA" id="ARBA00022840"/>
    </source>
</evidence>
<keyword evidence="10" id="KW-0963">Cytoplasm</keyword>
<dbReference type="CDD" id="cd00318">
    <property type="entry name" value="Phosphoglycerate_kinase"/>
    <property type="match status" value="1"/>
</dbReference>
<dbReference type="EC" id="2.7.2.3" evidence="3 10"/>
<dbReference type="EMBL" id="LQPK01000003">
    <property type="protein sequence ID" value="ORW33558.1"/>
    <property type="molecule type" value="Genomic_DNA"/>
</dbReference>
<comment type="catalytic activity">
    <reaction evidence="1 10 11">
        <text>(2R)-3-phosphoglycerate + ATP = (2R)-3-phospho-glyceroyl phosphate + ADP</text>
        <dbReference type="Rhea" id="RHEA:14801"/>
        <dbReference type="ChEBI" id="CHEBI:30616"/>
        <dbReference type="ChEBI" id="CHEBI:57604"/>
        <dbReference type="ChEBI" id="CHEBI:58272"/>
        <dbReference type="ChEBI" id="CHEBI:456216"/>
        <dbReference type="EC" id="2.7.2.3"/>
    </reaction>
</comment>
<dbReference type="InterPro" id="IPR015824">
    <property type="entry name" value="Phosphoglycerate_kinase_N"/>
</dbReference>
<sequence>MSVPTLEDLLAEGVSGRGVLVRSDLNVPLDDGGAITDPGRITASVPTLRALLEAGAKVVVTAHLGRPKNGADPKLSLAPVAAALGDQLGRHVQLAGSNQSQVVGGDALARAEGLTDGDILLLENIRFDPRETSKDDGERLALARQLAELVGPTGAFVSDGFGVVHRKQASVYDVATLLPHYAGTLVAEEIRVLEQLTSSTTRPYAVVLGGSKVSDKLGVIESLATKADSIVIGGGMCFTFLAAQGLSVGTSLLESEMVDTCRRLCETYADVLHLPVDIVVAERFAADSPPETVAADRIPADKMGLDIGPESVRRFATLLSNAQTIFWNGPMGVFEFPAFAAGTKGIAEAIAEATSKGAFSVVGGGDSAAAVRALGIPEGDFSHISTGGGASLEYLEGKTLPGIEVLGRPQPTGGDA</sequence>
<feature type="binding site" evidence="10">
    <location>
        <position position="304"/>
    </location>
    <ligand>
        <name>ATP</name>
        <dbReference type="ChEBI" id="CHEBI:30616"/>
    </ligand>
</feature>
<feature type="binding site" evidence="10">
    <location>
        <position position="166"/>
    </location>
    <ligand>
        <name>substrate</name>
    </ligand>
</feature>
<dbReference type="SUPFAM" id="SSF53748">
    <property type="entry name" value="Phosphoglycerate kinase"/>
    <property type="match status" value="1"/>
</dbReference>
<keyword evidence="6 10" id="KW-0547">Nucleotide-binding</keyword>
<evidence type="ECO:0000256" key="3">
    <source>
        <dbReference type="ARBA" id="ARBA00013061"/>
    </source>
</evidence>
<evidence type="ECO:0000256" key="10">
    <source>
        <dbReference type="HAMAP-Rule" id="MF_00145"/>
    </source>
</evidence>
<accession>A0ABX3VTL6</accession>
<evidence type="ECO:0000256" key="5">
    <source>
        <dbReference type="ARBA" id="ARBA00022679"/>
    </source>
</evidence>